<dbReference type="InterPro" id="IPR002477">
    <property type="entry name" value="Peptidoglycan-bd-like"/>
</dbReference>
<evidence type="ECO:0000259" key="2">
    <source>
        <dbReference type="Pfam" id="PF01471"/>
    </source>
</evidence>
<organism evidence="3 4">
    <name type="scientific">Anoxybacillus andreesenii</name>
    <dbReference type="NCBI Taxonomy" id="1325932"/>
    <lineage>
        <taxon>Bacteria</taxon>
        <taxon>Bacillati</taxon>
        <taxon>Bacillota</taxon>
        <taxon>Bacilli</taxon>
        <taxon>Bacillales</taxon>
        <taxon>Anoxybacillaceae</taxon>
        <taxon>Anoxybacillus</taxon>
    </lineage>
</organism>
<protein>
    <recommendedName>
        <fullName evidence="2">Peptidoglycan binding-like domain-containing protein</fullName>
    </recommendedName>
</protein>
<evidence type="ECO:0000256" key="1">
    <source>
        <dbReference type="SAM" id="SignalP"/>
    </source>
</evidence>
<reference evidence="3 4" key="1">
    <citation type="submission" date="2023-07" db="EMBL/GenBank/DDBJ databases">
        <title>Genomic Encyclopedia of Type Strains, Phase IV (KMG-IV): sequencing the most valuable type-strain genomes for metagenomic binning, comparative biology and taxonomic classification.</title>
        <authorList>
            <person name="Goeker M."/>
        </authorList>
    </citation>
    <scope>NUCLEOTIDE SEQUENCE [LARGE SCALE GENOMIC DNA]</scope>
    <source>
        <strain evidence="3 4">DSM 23948</strain>
    </source>
</reference>
<keyword evidence="4" id="KW-1185">Reference proteome</keyword>
<dbReference type="Pfam" id="PF01471">
    <property type="entry name" value="PG_binding_1"/>
    <property type="match status" value="1"/>
</dbReference>
<dbReference type="InterPro" id="IPR036366">
    <property type="entry name" value="PGBDSf"/>
</dbReference>
<accession>A0ABT9UYQ1</accession>
<gene>
    <name evidence="3" type="ORF">J2S07_000105</name>
</gene>
<feature type="domain" description="Peptidoglycan binding-like" evidence="2">
    <location>
        <begin position="145"/>
        <end position="198"/>
    </location>
</feature>
<feature type="chain" id="PRO_5046942747" description="Peptidoglycan binding-like domain-containing protein" evidence="1">
    <location>
        <begin position="25"/>
        <end position="202"/>
    </location>
</feature>
<evidence type="ECO:0000313" key="4">
    <source>
        <dbReference type="Proteomes" id="UP001231362"/>
    </source>
</evidence>
<evidence type="ECO:0000313" key="3">
    <source>
        <dbReference type="EMBL" id="MDQ0153807.1"/>
    </source>
</evidence>
<dbReference type="RefSeq" id="WP_307148434.1">
    <property type="nucleotide sequence ID" value="NZ_JAUSTU010000001.1"/>
</dbReference>
<comment type="caution">
    <text evidence="3">The sequence shown here is derived from an EMBL/GenBank/DDBJ whole genome shotgun (WGS) entry which is preliminary data.</text>
</comment>
<proteinExistence type="predicted"/>
<dbReference type="SUPFAM" id="SSF47090">
    <property type="entry name" value="PGBD-like"/>
    <property type="match status" value="1"/>
</dbReference>
<dbReference type="EMBL" id="JAUSTU010000001">
    <property type="protein sequence ID" value="MDQ0153807.1"/>
    <property type="molecule type" value="Genomic_DNA"/>
</dbReference>
<keyword evidence="1" id="KW-0732">Signal</keyword>
<dbReference type="Proteomes" id="UP001231362">
    <property type="component" value="Unassembled WGS sequence"/>
</dbReference>
<dbReference type="InterPro" id="IPR036365">
    <property type="entry name" value="PGBD-like_sf"/>
</dbReference>
<dbReference type="Gene3D" id="1.10.101.10">
    <property type="entry name" value="PGBD-like superfamily/PGBD"/>
    <property type="match status" value="1"/>
</dbReference>
<feature type="signal peptide" evidence="1">
    <location>
        <begin position="1"/>
        <end position="24"/>
    </location>
</feature>
<name>A0ABT9UYQ1_9BACL</name>
<sequence length="202" mass="22112">MKKHLILLLTLALLLSTTITSVSASTLPEDIEVQVINLDGENAYQISPEDASKFEEYLKSGDADQIVGLAARGFWAKTAERVWGKIIDIVITTGLDAAIREIFTGTGKVDQDNVDTVNVKVLYYSFNAKDTRTHVCDSCINASDYVQLLQRALNSIDFNAGTVDGKWGPKTKSAVISFQRAAGITQDGYVGFNTWTKLGTRE</sequence>